<name>A0A6A6JZB3_HEVBR</name>
<keyword evidence="3" id="KW-1185">Reference proteome</keyword>
<reference evidence="2 3" key="1">
    <citation type="journal article" date="2020" name="Mol. Plant">
        <title>The Chromosome-Based Rubber Tree Genome Provides New Insights into Spurge Genome Evolution and Rubber Biosynthesis.</title>
        <authorList>
            <person name="Liu J."/>
            <person name="Shi C."/>
            <person name="Shi C.C."/>
            <person name="Li W."/>
            <person name="Zhang Q.J."/>
            <person name="Zhang Y."/>
            <person name="Li K."/>
            <person name="Lu H.F."/>
            <person name="Shi C."/>
            <person name="Zhu S.T."/>
            <person name="Xiao Z.Y."/>
            <person name="Nan H."/>
            <person name="Yue Y."/>
            <person name="Zhu X.G."/>
            <person name="Wu Y."/>
            <person name="Hong X.N."/>
            <person name="Fan G.Y."/>
            <person name="Tong Y."/>
            <person name="Zhang D."/>
            <person name="Mao C.L."/>
            <person name="Liu Y.L."/>
            <person name="Hao S.J."/>
            <person name="Liu W.Q."/>
            <person name="Lv M.Q."/>
            <person name="Zhang H.B."/>
            <person name="Liu Y."/>
            <person name="Hu-Tang G.R."/>
            <person name="Wang J.P."/>
            <person name="Wang J.H."/>
            <person name="Sun Y.H."/>
            <person name="Ni S.B."/>
            <person name="Chen W.B."/>
            <person name="Zhang X.C."/>
            <person name="Jiao Y.N."/>
            <person name="Eichler E.E."/>
            <person name="Li G.H."/>
            <person name="Liu X."/>
            <person name="Gao L.Z."/>
        </authorList>
    </citation>
    <scope>NUCLEOTIDE SEQUENCE [LARGE SCALE GENOMIC DNA]</scope>
    <source>
        <strain evidence="3">cv. GT1</strain>
        <tissue evidence="2">Leaf</tissue>
    </source>
</reference>
<sequence length="479" mass="53611">MSEFIGESQKYFEDALEWYCRKYLVAVSERAWLCVSLVVFLTFLLFLMLDTYSMFPTKTDFSFIKYTDRYSDEFLRIKRLSVDVEEREEDLLSSYLAGEYVKRYESYSPDSTEAQLGFVKNNSSRRVFVAFKNIMERGAVIHPLISKYKTDAISLEAVIDKVELLPRSVASLSSAVVEFRVKHIVHGVLADTERRKVLVSFSLSNVRMASAGVVPFEFTINTLDIRCCTISSRVLRTRASSGSCLLNHVYWRLAYSRVFLCEFSMASDRLMFPRKYSITSRTPMAFMIGASAGKFSDIKYSTSDIADELIMSTSLLSILGRSATIPDTSDFPEAVGPGGSAGSGKGFAARFGGKKSFTQRGSEESAGKQFASIVENRTGRPAVFSEDKSVLRTTRASSEGFASATRKGRLDCLFLVRGKDKGRSAWHYVLVDKGKREMFLAKSKSGSMDVALYGEILYSGWGENPPDDIVKKVEEEFGA</sequence>
<protein>
    <submittedName>
        <fullName evidence="2">Uncharacterized protein</fullName>
    </submittedName>
</protein>
<dbReference type="Proteomes" id="UP000467840">
    <property type="component" value="Unassembled WGS sequence"/>
</dbReference>
<proteinExistence type="predicted"/>
<gene>
    <name evidence="2" type="ORF">GH714_042755</name>
</gene>
<dbReference type="EMBL" id="JAAGAX010000511">
    <property type="protein sequence ID" value="KAF2281931.1"/>
    <property type="molecule type" value="Genomic_DNA"/>
</dbReference>
<dbReference type="InterPro" id="IPR032710">
    <property type="entry name" value="NTF2-like_dom_sf"/>
</dbReference>
<evidence type="ECO:0000313" key="3">
    <source>
        <dbReference type="Proteomes" id="UP000467840"/>
    </source>
</evidence>
<comment type="caution">
    <text evidence="2">The sequence shown here is derived from an EMBL/GenBank/DDBJ whole genome shotgun (WGS) entry which is preliminary data.</text>
</comment>
<dbReference type="SUPFAM" id="SSF54427">
    <property type="entry name" value="NTF2-like"/>
    <property type="match status" value="1"/>
</dbReference>
<evidence type="ECO:0000256" key="1">
    <source>
        <dbReference type="SAM" id="Phobius"/>
    </source>
</evidence>
<accession>A0A6A6JZB3</accession>
<organism evidence="2 3">
    <name type="scientific">Hevea brasiliensis</name>
    <name type="common">Para rubber tree</name>
    <name type="synonym">Siphonia brasiliensis</name>
    <dbReference type="NCBI Taxonomy" id="3981"/>
    <lineage>
        <taxon>Eukaryota</taxon>
        <taxon>Viridiplantae</taxon>
        <taxon>Streptophyta</taxon>
        <taxon>Embryophyta</taxon>
        <taxon>Tracheophyta</taxon>
        <taxon>Spermatophyta</taxon>
        <taxon>Magnoliopsida</taxon>
        <taxon>eudicotyledons</taxon>
        <taxon>Gunneridae</taxon>
        <taxon>Pentapetalae</taxon>
        <taxon>rosids</taxon>
        <taxon>fabids</taxon>
        <taxon>Malpighiales</taxon>
        <taxon>Euphorbiaceae</taxon>
        <taxon>Crotonoideae</taxon>
        <taxon>Micrandreae</taxon>
        <taxon>Hevea</taxon>
    </lineage>
</organism>
<dbReference type="Gene3D" id="3.10.450.230">
    <property type="entry name" value="VirB8 protein"/>
    <property type="match status" value="1"/>
</dbReference>
<feature type="transmembrane region" description="Helical" evidence="1">
    <location>
        <begin position="31"/>
        <end position="49"/>
    </location>
</feature>
<evidence type="ECO:0000313" key="2">
    <source>
        <dbReference type="EMBL" id="KAF2281931.1"/>
    </source>
</evidence>
<dbReference type="AlphaFoldDB" id="A0A6A6JZB3"/>
<keyword evidence="1" id="KW-0472">Membrane</keyword>
<keyword evidence="1" id="KW-0812">Transmembrane</keyword>
<keyword evidence="1" id="KW-1133">Transmembrane helix</keyword>